<name>A0A0L6VMZ0_9BASI</name>
<gene>
    <name evidence="1" type="ORF">VP01_1318g4</name>
</gene>
<accession>A0A0L6VMZ0</accession>
<dbReference type="PANTHER" id="PTHR31912:SF34">
    <property type="entry name" value="NOTOCHORD-RELATED PROTEIN"/>
    <property type="match status" value="1"/>
</dbReference>
<sequence length="532" mass="59797">MSSSGNPTVTGCGVNYCEALTTCTSALSPGDFQPPVAQRGVTLAPLLDDTSTISRRATGGCPAHVRSLGCTTYVTSGITRDPRLGCLEALGRPEAIDINLYVFKILTCQYSMARGLLLWTIQSVHLSQAGVLHTVTISYCISTSLGELWGDDGEGTRQTCSKKVFPGILPLLQHFKHSTFAACSSVEHEWCSPSREHLKVTPQSLCWPLKSVSTLSQYGQVSSTTACTTRKPRRAAHVEADAGYFGIMESSLCICVEENLKPSSVMQPAWRLARAYTAIQVGALFFQDKKGGGWLSGYENAEDKRARRGMMSKQAGKGESLYFFEIFDQVRSVLNSLFQLNIPAWSTICHSQKKIREYLNIKILMRDSVLDMPCTALGAECAIIRRFDLFQSMQTKICINNTKHFYIFEPVQMTSKQICVLIFFFLPNSELYTKFIPPKFKQVDADQFQLIIPEQMPLNDSGLQKNLANTLPRQKYLKKMIKNWNKNMMCYFTFSVLHPSLMNWEFIPGKSWRWWKSMNLHLSVLLIVRIPT</sequence>
<dbReference type="AlphaFoldDB" id="A0A0L6VMZ0"/>
<evidence type="ECO:0000313" key="1">
    <source>
        <dbReference type="EMBL" id="KNZ62064.1"/>
    </source>
</evidence>
<dbReference type="VEuPathDB" id="FungiDB:VP01_1318g4"/>
<reference evidence="1 2" key="1">
    <citation type="submission" date="2015-08" db="EMBL/GenBank/DDBJ databases">
        <title>Next Generation Sequencing and Analysis of the Genome of Puccinia sorghi L Schw, the Causal Agent of Maize Common Rust.</title>
        <authorList>
            <person name="Rochi L."/>
            <person name="Burguener G."/>
            <person name="Darino M."/>
            <person name="Turjanski A."/>
            <person name="Kreff E."/>
            <person name="Dieguez M.J."/>
            <person name="Sacco F."/>
        </authorList>
    </citation>
    <scope>NUCLEOTIDE SEQUENCE [LARGE SCALE GENOMIC DNA]</scope>
    <source>
        <strain evidence="1 2">RO10H11247</strain>
    </source>
</reference>
<organism evidence="1 2">
    <name type="scientific">Puccinia sorghi</name>
    <dbReference type="NCBI Taxonomy" id="27349"/>
    <lineage>
        <taxon>Eukaryota</taxon>
        <taxon>Fungi</taxon>
        <taxon>Dikarya</taxon>
        <taxon>Basidiomycota</taxon>
        <taxon>Pucciniomycotina</taxon>
        <taxon>Pucciniomycetes</taxon>
        <taxon>Pucciniales</taxon>
        <taxon>Pucciniaceae</taxon>
        <taxon>Puccinia</taxon>
    </lineage>
</organism>
<dbReference type="PANTHER" id="PTHR31912">
    <property type="entry name" value="IP13529P"/>
    <property type="match status" value="1"/>
</dbReference>
<protein>
    <submittedName>
        <fullName evidence="1">Uncharacterized protein</fullName>
    </submittedName>
</protein>
<proteinExistence type="predicted"/>
<evidence type="ECO:0000313" key="2">
    <source>
        <dbReference type="Proteomes" id="UP000037035"/>
    </source>
</evidence>
<dbReference type="EMBL" id="LAVV01003543">
    <property type="protein sequence ID" value="KNZ62064.1"/>
    <property type="molecule type" value="Genomic_DNA"/>
</dbReference>
<dbReference type="Proteomes" id="UP000037035">
    <property type="component" value="Unassembled WGS sequence"/>
</dbReference>
<comment type="caution">
    <text evidence="1">The sequence shown here is derived from an EMBL/GenBank/DDBJ whole genome shotgun (WGS) entry which is preliminary data.</text>
</comment>
<keyword evidence="2" id="KW-1185">Reference proteome</keyword>
<dbReference type="STRING" id="27349.A0A0L6VMZ0"/>